<evidence type="ECO:0000313" key="6">
    <source>
        <dbReference type="EMBL" id="MFC5286432.1"/>
    </source>
</evidence>
<evidence type="ECO:0000256" key="1">
    <source>
        <dbReference type="ARBA" id="ARBA00001954"/>
    </source>
</evidence>
<comment type="cofactor">
    <cofactor evidence="1">
        <name>Fe(2+)</name>
        <dbReference type="ChEBI" id="CHEBI:29033"/>
    </cofactor>
</comment>
<dbReference type="PANTHER" id="PTHR10696:SF56">
    <property type="entry name" value="TAUD_TFDA-LIKE DOMAIN-CONTAINING PROTEIN"/>
    <property type="match status" value="1"/>
</dbReference>
<dbReference type="SUPFAM" id="SSF51197">
    <property type="entry name" value="Clavaminate synthase-like"/>
    <property type="match status" value="1"/>
</dbReference>
<keyword evidence="2" id="KW-0560">Oxidoreductase</keyword>
<comment type="caution">
    <text evidence="6">The sequence shown here is derived from an EMBL/GenBank/DDBJ whole genome shotgun (WGS) entry which is preliminary data.</text>
</comment>
<keyword evidence="7" id="KW-1185">Reference proteome</keyword>
<accession>A0ABW0EHH8</accession>
<dbReference type="Proteomes" id="UP001596157">
    <property type="component" value="Unassembled WGS sequence"/>
</dbReference>
<dbReference type="InterPro" id="IPR050411">
    <property type="entry name" value="AlphaKG_dependent_hydroxylases"/>
</dbReference>
<keyword evidence="3" id="KW-0408">Iron</keyword>
<proteinExistence type="predicted"/>
<keyword evidence="4" id="KW-0045">Antibiotic biosynthesis</keyword>
<dbReference type="GO" id="GO:0051213">
    <property type="term" value="F:dioxygenase activity"/>
    <property type="evidence" value="ECO:0007669"/>
    <property type="project" value="UniProtKB-KW"/>
</dbReference>
<name>A0ABW0EHH8_9PSEU</name>
<evidence type="ECO:0000256" key="3">
    <source>
        <dbReference type="ARBA" id="ARBA00023004"/>
    </source>
</evidence>
<evidence type="ECO:0000259" key="5">
    <source>
        <dbReference type="Pfam" id="PF02668"/>
    </source>
</evidence>
<reference evidence="7" key="1">
    <citation type="journal article" date="2019" name="Int. J. Syst. Evol. Microbiol.">
        <title>The Global Catalogue of Microorganisms (GCM) 10K type strain sequencing project: providing services to taxonomists for standard genome sequencing and annotation.</title>
        <authorList>
            <consortium name="The Broad Institute Genomics Platform"/>
            <consortium name="The Broad Institute Genome Sequencing Center for Infectious Disease"/>
            <person name="Wu L."/>
            <person name="Ma J."/>
        </authorList>
    </citation>
    <scope>NUCLEOTIDE SEQUENCE [LARGE SCALE GENOMIC DNA]</scope>
    <source>
        <strain evidence="7">CCUG 59778</strain>
    </source>
</reference>
<evidence type="ECO:0000313" key="7">
    <source>
        <dbReference type="Proteomes" id="UP001596157"/>
    </source>
</evidence>
<dbReference type="InterPro" id="IPR042098">
    <property type="entry name" value="TauD-like_sf"/>
</dbReference>
<dbReference type="Gene3D" id="3.60.130.10">
    <property type="entry name" value="Clavaminate synthase-like"/>
    <property type="match status" value="1"/>
</dbReference>
<organism evidence="6 7">
    <name type="scientific">Actinokineospora guangxiensis</name>
    <dbReference type="NCBI Taxonomy" id="1490288"/>
    <lineage>
        <taxon>Bacteria</taxon>
        <taxon>Bacillati</taxon>
        <taxon>Actinomycetota</taxon>
        <taxon>Actinomycetes</taxon>
        <taxon>Pseudonocardiales</taxon>
        <taxon>Pseudonocardiaceae</taxon>
        <taxon>Actinokineospora</taxon>
    </lineage>
</organism>
<dbReference type="Pfam" id="PF02668">
    <property type="entry name" value="TauD"/>
    <property type="match status" value="1"/>
</dbReference>
<dbReference type="EMBL" id="JBHSKF010000002">
    <property type="protein sequence ID" value="MFC5286432.1"/>
    <property type="molecule type" value="Genomic_DNA"/>
</dbReference>
<keyword evidence="6" id="KW-0223">Dioxygenase</keyword>
<feature type="domain" description="TauD/TfdA-like" evidence="5">
    <location>
        <begin position="33"/>
        <end position="313"/>
    </location>
</feature>
<dbReference type="PANTHER" id="PTHR10696">
    <property type="entry name" value="GAMMA-BUTYROBETAINE HYDROXYLASE-RELATED"/>
    <property type="match status" value="1"/>
</dbReference>
<dbReference type="InterPro" id="IPR003819">
    <property type="entry name" value="TauD/TfdA-like"/>
</dbReference>
<evidence type="ECO:0000256" key="2">
    <source>
        <dbReference type="ARBA" id="ARBA00023002"/>
    </source>
</evidence>
<evidence type="ECO:0000256" key="4">
    <source>
        <dbReference type="ARBA" id="ARBA00023194"/>
    </source>
</evidence>
<gene>
    <name evidence="6" type="ORF">ACFPM7_05160</name>
</gene>
<protein>
    <submittedName>
        <fullName evidence="6">TauD/TfdA family dioxygenase</fullName>
    </submittedName>
</protein>
<sequence length="325" mass="36126">MTATTTAPQASTGRTLPVVLTAAEPGAPVIPYLSDARPVVRQRLREHGAVLLRGFDIGGVDGFADVVRAVSGAPLSYAERSSPRSTIKGQVYTSTDYPPSEEIFLHNENSYQKHWPLVLFFHCMIAPQTQGATPLADVRKVYDLIDPAVRAEFERRGWMVVRNFTPGFGVPWQEAFGSSDRAEVAAYCERAGVQVEWVGRDGLRTRARREAVHTHPVTGERVWFNHMTFWHVTTLGEDMCAGLREMFDDDELPTNTYYGDGGVIPDEVMAHLRACYRAAWTRFDWETDDILIVDNMLAAHAREPFTGPRRIAVAMAESSAEPAAS</sequence>
<dbReference type="RefSeq" id="WP_378244356.1">
    <property type="nucleotide sequence ID" value="NZ_JBHSKF010000002.1"/>
</dbReference>